<reference evidence="4 5" key="1">
    <citation type="submission" date="2020-04" db="EMBL/GenBank/DDBJ databases">
        <authorList>
            <person name="Laetsch R D."/>
            <person name="Stevens L."/>
            <person name="Kumar S."/>
            <person name="Blaxter L. M."/>
        </authorList>
    </citation>
    <scope>NUCLEOTIDE SEQUENCE [LARGE SCALE GENOMIC DNA]</scope>
</reference>
<feature type="domain" description="KNTC1 first ARM-repeats" evidence="3">
    <location>
        <begin position="382"/>
        <end position="630"/>
    </location>
</feature>
<dbReference type="PANTHER" id="PTHR15688:SF1">
    <property type="entry name" value="KINETOCHORE-ASSOCIATED PROTEIN 1"/>
    <property type="match status" value="1"/>
</dbReference>
<dbReference type="EMBL" id="CADEPM010000007">
    <property type="protein sequence ID" value="CAB3408395.1"/>
    <property type="molecule type" value="Genomic_DNA"/>
</dbReference>
<dbReference type="InterPro" id="IPR052802">
    <property type="entry name" value="KNTC1"/>
</dbReference>
<gene>
    <name evidence="4" type="ORF">CBOVIS_LOCUS10180</name>
</gene>
<dbReference type="Pfam" id="PF24516">
    <property type="entry name" value="ARM_KNTC1_2nd"/>
    <property type="match status" value="1"/>
</dbReference>
<accession>A0A8S1FBF5</accession>
<dbReference type="InterPro" id="IPR055404">
    <property type="entry name" value="ARM_KNTC1_2nd"/>
</dbReference>
<dbReference type="GO" id="GO:0031267">
    <property type="term" value="F:small GTPase binding"/>
    <property type="evidence" value="ECO:0007669"/>
    <property type="project" value="TreeGrafter"/>
</dbReference>
<evidence type="ECO:0000259" key="3">
    <source>
        <dbReference type="Pfam" id="PF24520"/>
    </source>
</evidence>
<comment type="caution">
    <text evidence="4">The sequence shown here is derived from an EMBL/GenBank/DDBJ whole genome shotgun (WGS) entry which is preliminary data.</text>
</comment>
<evidence type="ECO:0008006" key="6">
    <source>
        <dbReference type="Google" id="ProtNLM"/>
    </source>
</evidence>
<dbReference type="Proteomes" id="UP000494206">
    <property type="component" value="Unassembled WGS sequence"/>
</dbReference>
<dbReference type="GO" id="GO:1990423">
    <property type="term" value="C:RZZ complex"/>
    <property type="evidence" value="ECO:0007669"/>
    <property type="project" value="TreeGrafter"/>
</dbReference>
<dbReference type="SUPFAM" id="SSF50978">
    <property type="entry name" value="WD40 repeat-like"/>
    <property type="match status" value="1"/>
</dbReference>
<dbReference type="OrthoDB" id="5868545at2759"/>
<dbReference type="GO" id="GO:0005737">
    <property type="term" value="C:cytoplasm"/>
    <property type="evidence" value="ECO:0007669"/>
    <property type="project" value="TreeGrafter"/>
</dbReference>
<evidence type="ECO:0000256" key="1">
    <source>
        <dbReference type="SAM" id="MobiDB-lite"/>
    </source>
</evidence>
<proteinExistence type="predicted"/>
<dbReference type="InterPro" id="IPR036322">
    <property type="entry name" value="WD40_repeat_dom_sf"/>
</dbReference>
<dbReference type="PANTHER" id="PTHR15688">
    <property type="entry name" value="KINETOCHORE-ASSOCIATED PROTEIN 1"/>
    <property type="match status" value="1"/>
</dbReference>
<feature type="region of interest" description="Disordered" evidence="1">
    <location>
        <begin position="1166"/>
        <end position="1187"/>
    </location>
</feature>
<sequence>MRRLGNTNAPTNIDVESLGSSGLYDVVNVSSIVPMFDEESSFKFDDSAWKIKMASNERFLVIASCNDLAVFTLGATPEYFYTTGLGGVINDLAIIGESSFIAVAINSNKLIILSMEKKEIYTNQELPCNVDFIHTSSTHKTCILTVGNYQGQFYHTTMNAEIANPKDSNPFEGLPRANILEFFAKAMESTVMRTVNMGDISSKIDNISVGAGHFLGTVNDKKGLKWCDHSSADFYDLADEVKWVRIRDTGRFALFLSETGFIHVFDPLTMFFVAEFDVKINSRDKILDFIVIDHNMDEIPHLFAVVIERNGTTQMMIIDRLKMEDCFSFPCASKTTLFSYSGSERVLMAIEETAPEDNDIKNSSIAVLQVSQSRPEMRFEALLKHRKFDEAEKFAKTYKLDLQRVYKSRVSHLTENCDTDDESFADLMKTLDLISDHNMVAETCFSLVQMSTRYDRIHSYLSYAKKRRITDPDTMTMIEDECYILATFRIIRGPEVEDSALITRSWPLFVDALHGNDQWVDLYFEFVDNGAITEARVIWERHEKVLRSYVEECALNGEVEKIDEIFAKFVNSLNANIQSWSSIVEHLTLDMLPSCIQESELLVPRIEKVIISLIGLLEYRDAQNWPDNAIKAASCFDYMTEFLSENAVTPIEQSMLALYGKILCIVDAEKSTPILRMKKVYYTLQQIKRLKEVYECNMSFSTYVASTSEEICHRILQNALINPNVTHLKIEQFVKPFMNERHLNQDQTIFNYIKLMSEMANSGGFAYKGWEVQCVQLCASLTDESRRCRSIISISAAAVMPWPSELNKAVQAILKSKTLSRSEIEEMQIVCRRAELNHLLFTYEFKRNFIDKFLDDDSTAEIILVIRCILAQTLQSSRFVDCIKVLELYTLVQNSDWRKSVQIEFAKSLAIMHMIRTGVMTTTIINHVNELEERERGTVIELIASFVASVADTPACMTNIADRQLVLGVGEELISYFAGRNGSKEMKELRKKLILIRELQKDENPAVLLSDFDDVEWKRCQLCAMVREESSYFDKYAKCQYLGISSADLLTYMLSKAEAENDAEKISEILLGTVDCVGIWMPSTTEMVGTICDSLAWVIFRLPTLSGEAADADRADDIAFVMQRLTEIVRKMLQKFDFETISNELEYLLQLEGYLHIGERVLKQSLRGNDSNTPNTKDEWNQNAESENNGGTRIYGFARGHSNYDFTSEPTLFEGVAALLAFAGAAPSVSRPFSAALTEDDANEYRATWESLTMFFGMHSQGLLDIHSRVFASSLKCWSGEWRQAIVEMNDSVVSVVDRMIQQNRFDAWHAVGLLSMMSPANLPHMMMKLRCSDVSKRNTQSQLNFLQLAYFISLMVENSEMRPQIVASYEQKFLMKQLAKEGIRAVLGKSSDTVDKIIAQAAELKNPLAPDRLHDFVQKIVEKFMRSSKITSERDKTTVSEYMIRYAFILVRKASDAGNAPDSLQRCEEINRFLELADSALRLVDDEESDTLCNYLTCLLYLVCPYNYEVIQFIARHIQLRASEELDKEFCKNLIHLMEFFWNYSRTSHVTQEESVWYTKREHSIVKCEKEYAKGGCRVADVMGMEIRARYEGTNEAHSSSILSSDFTCSNDGGMVYEKNDVIISDIPPLANKRIPLHVFLMRMKEDLDEIVMPILKAELSIYNVPMWQAVLRNISWLSPRFSRTQLLSSAIFSHANRFAMVERSLPQADKNAIYHLLNNAAQRSVVISTIALLFRKIVLSDVKIELLQMGVELAERWIGMENIQPEERDSLEEQCFRLKDGIAKFSTELTLKKNGMFNEKTSDKIEKVEELCALIYEEMIEWNNTTDVASKCAIVEQIATANSVDLTAFHEKYLFDWIQSQHNSGNQFSNVDMNDTLGDISVCLDEVKEENHRSDDILRLPLFERNLQKMVIVSERIDRKKLLLRLATIVCKGAEHAVGGYEAVVKASCLILRIFNDEELINFNEQFSHNWICNNLIHQAYQRLLSLTNVKANLDSDRKQIIKSLLQCPSRTAPMTATIACMMIDEQYKDVRSIEQVMARLQIAKQWDVLRALLNYAISSDEYTKIRSLPLLWFRVYENTIMSINGGTIAKKEWTNSQCVAFRRQTIWAMGCKMEGGRQPSISRFLRDISCTVSASIISVLSSFTIDKMDRVDRKHLIAERDLPLLWAGNSCEYNDDTMEC</sequence>
<evidence type="ECO:0000313" key="5">
    <source>
        <dbReference type="Proteomes" id="UP000494206"/>
    </source>
</evidence>
<name>A0A8S1FBF5_9PELO</name>
<evidence type="ECO:0000259" key="2">
    <source>
        <dbReference type="Pfam" id="PF24516"/>
    </source>
</evidence>
<dbReference type="GO" id="GO:0007094">
    <property type="term" value="P:mitotic spindle assembly checkpoint signaling"/>
    <property type="evidence" value="ECO:0007669"/>
    <property type="project" value="TreeGrafter"/>
</dbReference>
<dbReference type="GO" id="GO:0000070">
    <property type="term" value="P:mitotic sister chromatid segregation"/>
    <property type="evidence" value="ECO:0007669"/>
    <property type="project" value="TreeGrafter"/>
</dbReference>
<dbReference type="Pfam" id="PF24520">
    <property type="entry name" value="ARM_KNTC1_1st"/>
    <property type="match status" value="1"/>
</dbReference>
<keyword evidence="5" id="KW-1185">Reference proteome</keyword>
<dbReference type="GO" id="GO:0005828">
    <property type="term" value="C:kinetochore microtubule"/>
    <property type="evidence" value="ECO:0007669"/>
    <property type="project" value="TreeGrafter"/>
</dbReference>
<dbReference type="GO" id="GO:1903394">
    <property type="term" value="P:protein localization to kinetochore involved in kinetochore assembly"/>
    <property type="evidence" value="ECO:0007669"/>
    <property type="project" value="TreeGrafter"/>
</dbReference>
<feature type="domain" description="KNTC1 second ARM-repeats" evidence="2">
    <location>
        <begin position="752"/>
        <end position="894"/>
    </location>
</feature>
<evidence type="ECO:0000313" key="4">
    <source>
        <dbReference type="EMBL" id="CAB3408395.1"/>
    </source>
</evidence>
<organism evidence="4 5">
    <name type="scientific">Caenorhabditis bovis</name>
    <dbReference type="NCBI Taxonomy" id="2654633"/>
    <lineage>
        <taxon>Eukaryota</taxon>
        <taxon>Metazoa</taxon>
        <taxon>Ecdysozoa</taxon>
        <taxon>Nematoda</taxon>
        <taxon>Chromadorea</taxon>
        <taxon>Rhabditida</taxon>
        <taxon>Rhabditina</taxon>
        <taxon>Rhabditomorpha</taxon>
        <taxon>Rhabditoidea</taxon>
        <taxon>Rhabditidae</taxon>
        <taxon>Peloderinae</taxon>
        <taxon>Caenorhabditis</taxon>
    </lineage>
</organism>
<dbReference type="InterPro" id="IPR055403">
    <property type="entry name" value="ARM_KNTC1_1st"/>
</dbReference>
<protein>
    <recommendedName>
        <fullName evidence="6">RZZ complex subunit KNTC1/ROD C-terminal domain-containing protein</fullName>
    </recommendedName>
</protein>